<proteinExistence type="predicted"/>
<dbReference type="Gene3D" id="3.40.190.10">
    <property type="entry name" value="Periplasmic binding protein-like II"/>
    <property type="match status" value="1"/>
</dbReference>
<dbReference type="EMBL" id="JBHSLI010000004">
    <property type="protein sequence ID" value="MFC5293668.1"/>
    <property type="molecule type" value="Genomic_DNA"/>
</dbReference>
<evidence type="ECO:0000313" key="1">
    <source>
        <dbReference type="EMBL" id="MFC5293668.1"/>
    </source>
</evidence>
<evidence type="ECO:0000313" key="2">
    <source>
        <dbReference type="Proteomes" id="UP001595976"/>
    </source>
</evidence>
<accession>A0ABW0F4Z9</accession>
<reference evidence="2" key="1">
    <citation type="journal article" date="2019" name="Int. J. Syst. Evol. Microbiol.">
        <title>The Global Catalogue of Microorganisms (GCM) 10K type strain sequencing project: providing services to taxonomists for standard genome sequencing and annotation.</title>
        <authorList>
            <consortium name="The Broad Institute Genomics Platform"/>
            <consortium name="The Broad Institute Genome Sequencing Center for Infectious Disease"/>
            <person name="Wu L."/>
            <person name="Ma J."/>
        </authorList>
    </citation>
    <scope>NUCLEOTIDE SEQUENCE [LARGE SCALE GENOMIC DNA]</scope>
    <source>
        <strain evidence="2">CGMCC 1.15643</strain>
    </source>
</reference>
<sequence>MPITTFCWLPLESSPTLWFGGGDALQHRMGDAVLVEIPHSSLPALVSRSVSPRPAISAALECNDGQVIRQAAIAGLGILIQPLYIVQADIEAGGWCQFCSTGNCRCRR</sequence>
<organism evidence="1 2">
    <name type="scientific">Bosea minatitlanensis</name>
    <dbReference type="NCBI Taxonomy" id="128782"/>
    <lineage>
        <taxon>Bacteria</taxon>
        <taxon>Pseudomonadati</taxon>
        <taxon>Pseudomonadota</taxon>
        <taxon>Alphaproteobacteria</taxon>
        <taxon>Hyphomicrobiales</taxon>
        <taxon>Boseaceae</taxon>
        <taxon>Bosea</taxon>
    </lineage>
</organism>
<name>A0ABW0F4Z9_9HYPH</name>
<comment type="caution">
    <text evidence="1">The sequence shown here is derived from an EMBL/GenBank/DDBJ whole genome shotgun (WGS) entry which is preliminary data.</text>
</comment>
<protein>
    <recommendedName>
        <fullName evidence="3">LysR substrate-binding domain-containing protein</fullName>
    </recommendedName>
</protein>
<dbReference type="SUPFAM" id="SSF53850">
    <property type="entry name" value="Periplasmic binding protein-like II"/>
    <property type="match status" value="1"/>
</dbReference>
<dbReference type="Proteomes" id="UP001595976">
    <property type="component" value="Unassembled WGS sequence"/>
</dbReference>
<dbReference type="RefSeq" id="WP_260348282.1">
    <property type="nucleotide sequence ID" value="NZ_JAOAOS010000004.1"/>
</dbReference>
<gene>
    <name evidence="1" type="ORF">ACFPK2_11780</name>
</gene>
<keyword evidence="2" id="KW-1185">Reference proteome</keyword>
<evidence type="ECO:0008006" key="3">
    <source>
        <dbReference type="Google" id="ProtNLM"/>
    </source>
</evidence>